<dbReference type="EMBL" id="JACCJC010000053">
    <property type="protein sequence ID" value="KAF6231812.1"/>
    <property type="molecule type" value="Genomic_DNA"/>
</dbReference>
<name>A0A8H6L1B8_9LECA</name>
<evidence type="ECO:0000313" key="2">
    <source>
        <dbReference type="EMBL" id="KAF6231812.1"/>
    </source>
</evidence>
<organism evidence="2 3">
    <name type="scientific">Letharia columbiana</name>
    <dbReference type="NCBI Taxonomy" id="112416"/>
    <lineage>
        <taxon>Eukaryota</taxon>
        <taxon>Fungi</taxon>
        <taxon>Dikarya</taxon>
        <taxon>Ascomycota</taxon>
        <taxon>Pezizomycotina</taxon>
        <taxon>Lecanoromycetes</taxon>
        <taxon>OSLEUM clade</taxon>
        <taxon>Lecanoromycetidae</taxon>
        <taxon>Lecanorales</taxon>
        <taxon>Lecanorineae</taxon>
        <taxon>Parmeliaceae</taxon>
        <taxon>Letharia</taxon>
    </lineage>
</organism>
<dbReference type="GeneID" id="59291543"/>
<keyword evidence="3" id="KW-1185">Reference proteome</keyword>
<dbReference type="OrthoDB" id="9995526at2759"/>
<dbReference type="AlphaFoldDB" id="A0A8H6L1B8"/>
<evidence type="ECO:0000256" key="1">
    <source>
        <dbReference type="SAM" id="MobiDB-lite"/>
    </source>
</evidence>
<feature type="compositionally biased region" description="Basic residues" evidence="1">
    <location>
        <begin position="249"/>
        <end position="260"/>
    </location>
</feature>
<proteinExistence type="predicted"/>
<dbReference type="Proteomes" id="UP000578531">
    <property type="component" value="Unassembled WGS sequence"/>
</dbReference>
<feature type="region of interest" description="Disordered" evidence="1">
    <location>
        <begin position="1"/>
        <end position="28"/>
    </location>
</feature>
<gene>
    <name evidence="2" type="ORF">HO173_009895</name>
</gene>
<protein>
    <submittedName>
        <fullName evidence="2">Uncharacterized protein</fullName>
    </submittedName>
</protein>
<dbReference type="RefSeq" id="XP_037161244.1">
    <property type="nucleotide sequence ID" value="XM_037311782.1"/>
</dbReference>
<accession>A0A8H6L1B8</accession>
<feature type="region of interest" description="Disordered" evidence="1">
    <location>
        <begin position="48"/>
        <end position="67"/>
    </location>
</feature>
<feature type="region of interest" description="Disordered" evidence="1">
    <location>
        <begin position="230"/>
        <end position="260"/>
    </location>
</feature>
<sequence length="260" mass="29124">MPRKQRKCGEGVGQVQGKDHAETAHLFGVESAREERLYEYAREGKEVPKEIEGAAGRSEGTRDRELDGREGATTTVFPKKTRRMRQRILPRRYCISERLLRRLGNASEVQFMNGTAGTGTKRKRSLDDGDSVVPNKNPELGPEGESQWLMSGGLQNPDHSTKADRYSCTTELATTNRRPTSSQIAHDSDIGVLLRTRQGDFELGKNVLEYEDLEKGEDVWGPKVEQLLSDWKSSNEDMNGGADRSDGGRKRRRRNSSSDA</sequence>
<evidence type="ECO:0000313" key="3">
    <source>
        <dbReference type="Proteomes" id="UP000578531"/>
    </source>
</evidence>
<comment type="caution">
    <text evidence="2">The sequence shown here is derived from an EMBL/GenBank/DDBJ whole genome shotgun (WGS) entry which is preliminary data.</text>
</comment>
<reference evidence="2 3" key="1">
    <citation type="journal article" date="2020" name="Genomics">
        <title>Complete, high-quality genomes from long-read metagenomic sequencing of two wolf lichen thalli reveals enigmatic genome architecture.</title>
        <authorList>
            <person name="McKenzie S.K."/>
            <person name="Walston R.F."/>
            <person name="Allen J.L."/>
        </authorList>
    </citation>
    <scope>NUCLEOTIDE SEQUENCE [LARGE SCALE GENOMIC DNA]</scope>
    <source>
        <strain evidence="2">WasteWater2</strain>
    </source>
</reference>
<feature type="region of interest" description="Disordered" evidence="1">
    <location>
        <begin position="113"/>
        <end position="166"/>
    </location>
</feature>